<dbReference type="RefSeq" id="WP_107029709.1">
    <property type="nucleotide sequence ID" value="NZ_DBGCSN010000199.1"/>
</dbReference>
<proteinExistence type="predicted"/>
<comment type="caution">
    <text evidence="1">The sequence shown here is derived from an EMBL/GenBank/DDBJ whole genome shotgun (WGS) entry which is preliminary data.</text>
</comment>
<evidence type="ECO:0008006" key="3">
    <source>
        <dbReference type="Google" id="ProtNLM"/>
    </source>
</evidence>
<sequence length="252" mass="30165">MSKTNLKIEYILKASNNIEFDNIDTYISRKIFEHYNKIPTYTLENILTILNISKLKFKTYLNQLGYKNYTAFKDEVIFERIVRLKQIRDRYESFEKNKIIQIMSQLRYHLINMDEIDKICKQINEHERFIAYGSPTLLNLLFDFQVDMKIFDKTVLLSSVNNEKILVPKNNDLIGLFTATGRLLGCCDAKFQEVVLDTKNTKILFSKSQINSEYIDFSFSMDTDNDYYEMHYVFLFLFDLIKTRYYELYIKE</sequence>
<organism evidence="1 2">
    <name type="scientific">Faecalibacillus intestinalis</name>
    <dbReference type="NCBI Taxonomy" id="1982626"/>
    <lineage>
        <taxon>Bacteria</taxon>
        <taxon>Bacillati</taxon>
        <taxon>Bacillota</taxon>
        <taxon>Erysipelotrichia</taxon>
        <taxon>Erysipelotrichales</taxon>
        <taxon>Coprobacillaceae</taxon>
        <taxon>Faecalibacillus</taxon>
    </lineage>
</organism>
<evidence type="ECO:0000313" key="1">
    <source>
        <dbReference type="EMBL" id="PST41968.1"/>
    </source>
</evidence>
<evidence type="ECO:0000313" key="2">
    <source>
        <dbReference type="Proteomes" id="UP000240974"/>
    </source>
</evidence>
<name>A0A2T3G372_9FIRM</name>
<gene>
    <name evidence="1" type="ORF">C7U54_06445</name>
</gene>
<protein>
    <recommendedName>
        <fullName evidence="3">MurR/RpiR family transcriptional regulator</fullName>
    </recommendedName>
</protein>
<dbReference type="AlphaFoldDB" id="A0A2T3G372"/>
<reference evidence="1 2" key="1">
    <citation type="journal article" date="2019" name="Int. J. Syst. Evol. Microbiol.">
        <title>Faecalibacillus intestinalis gen. nov., sp. nov. and Faecalibacillus faecis sp. nov., isolated from human faeces.</title>
        <authorList>
            <person name="Seo B."/>
            <person name="Jeon K."/>
            <person name="Baek I."/>
            <person name="Lee Y.M."/>
            <person name="Baek K."/>
            <person name="Ko G."/>
        </authorList>
    </citation>
    <scope>NUCLEOTIDE SEQUENCE [LARGE SCALE GENOMIC DNA]</scope>
    <source>
        <strain evidence="1 2">SNUG30099</strain>
    </source>
</reference>
<dbReference type="EMBL" id="PYLQ01000006">
    <property type="protein sequence ID" value="PST41968.1"/>
    <property type="molecule type" value="Genomic_DNA"/>
</dbReference>
<dbReference type="Proteomes" id="UP000240974">
    <property type="component" value="Unassembled WGS sequence"/>
</dbReference>
<accession>A0A2T3G372</accession>
<keyword evidence="2" id="KW-1185">Reference proteome</keyword>